<evidence type="ECO:0000313" key="1">
    <source>
        <dbReference type="EMBL" id="SUS03285.1"/>
    </source>
</evidence>
<dbReference type="GO" id="GO:0006400">
    <property type="term" value="P:tRNA modification"/>
    <property type="evidence" value="ECO:0007669"/>
    <property type="project" value="InterPro"/>
</dbReference>
<name>A0A380T7D2_9ZZZZ</name>
<dbReference type="EMBL" id="UIDG01000001">
    <property type="protein sequence ID" value="SUS03285.1"/>
    <property type="molecule type" value="Genomic_DNA"/>
</dbReference>
<organism evidence="1">
    <name type="scientific">metagenome</name>
    <dbReference type="NCBI Taxonomy" id="256318"/>
    <lineage>
        <taxon>unclassified sequences</taxon>
        <taxon>metagenomes</taxon>
    </lineage>
</organism>
<gene>
    <name evidence="1" type="ORF">DF3PB_10038</name>
</gene>
<proteinExistence type="predicted"/>
<dbReference type="SUPFAM" id="SSF51713">
    <property type="entry name" value="tRNA-guanine transglycosylase"/>
    <property type="match status" value="1"/>
</dbReference>
<accession>A0A380T7D2</accession>
<dbReference type="AlphaFoldDB" id="A0A380T7D2"/>
<dbReference type="Gene3D" id="3.20.20.105">
    <property type="entry name" value="Queuine tRNA-ribosyltransferase-like"/>
    <property type="match status" value="1"/>
</dbReference>
<protein>
    <submittedName>
        <fullName evidence="1">Uncharacterized protein</fullName>
    </submittedName>
</protein>
<dbReference type="InterPro" id="IPR036511">
    <property type="entry name" value="TGT-like_sf"/>
</dbReference>
<sequence>MLAKRRALKFNGAELERTPLLVPSFSSKGFPDVASIVEYTSELIDGVALVSAYDLHYGKVVAPLNFPSLIFLDSGGYEASKDAELSDFGDKEHIPKAWTQDMHEEQLKRWQPVVPTVLISYDHPKERLSTKAQIERARAMAPGRTDVMREILLKPETAAQKLLQIPEIIKNVRALAEFDVIGVTEKEVGNSILDRMKNIAALRCSLDKVGLETPIHVFGSLDTVTTPMYFLAGADIFDGLTWLRFAFHEGHTIYKHNYGALRLGVGTKSHVIDGRCLNDNYYYMKELELEMRRFLNGNDFSAFKYHGDLFRKSLESVIEAMGER</sequence>
<reference evidence="1" key="1">
    <citation type="submission" date="2018-07" db="EMBL/GenBank/DDBJ databases">
        <authorList>
            <person name="Quirk P.G."/>
            <person name="Krulwich T.A."/>
        </authorList>
    </citation>
    <scope>NUCLEOTIDE SEQUENCE</scope>
</reference>